<reference evidence="2 3" key="1">
    <citation type="submission" date="2010-12" db="EMBL/GenBank/DDBJ databases">
        <authorList>
            <person name="Muzny D."/>
            <person name="Qin X."/>
            <person name="Buhay C."/>
            <person name="Dugan-Rocha S."/>
            <person name="Ding Y."/>
            <person name="Chen G."/>
            <person name="Hawes A."/>
            <person name="Holder M."/>
            <person name="Jhangiani S."/>
            <person name="Johnson A."/>
            <person name="Khan Z."/>
            <person name="Li Z."/>
            <person name="Liu W."/>
            <person name="Liu X."/>
            <person name="Perez L."/>
            <person name="Shen H."/>
            <person name="Wang Q."/>
            <person name="Watt J."/>
            <person name="Xi L."/>
            <person name="Xin Y."/>
            <person name="Zhou J."/>
            <person name="Deng J."/>
            <person name="Jiang H."/>
            <person name="Liu Y."/>
            <person name="Qu J."/>
            <person name="Song X.-Z."/>
            <person name="Zhang L."/>
            <person name="Villasana D."/>
            <person name="Johnson A."/>
            <person name="Liu J."/>
            <person name="Liyanage D."/>
            <person name="Lorensuhewa L."/>
            <person name="Robinson T."/>
            <person name="Song A."/>
            <person name="Song B.-B."/>
            <person name="Dinh H."/>
            <person name="Thornton R."/>
            <person name="Coyle M."/>
            <person name="Francisco L."/>
            <person name="Jackson L."/>
            <person name="Javaid M."/>
            <person name="Korchina V."/>
            <person name="Kovar C."/>
            <person name="Mata R."/>
            <person name="Mathew T."/>
            <person name="Ngo R."/>
            <person name="Nguyen L."/>
            <person name="Nguyen N."/>
            <person name="Okwuonu G."/>
            <person name="Ongeri F."/>
            <person name="Pham C."/>
            <person name="Simmons D."/>
            <person name="Wilczek-Boney K."/>
            <person name="Hale W."/>
            <person name="Jakkamsetti A."/>
            <person name="Pham P."/>
            <person name="Ruth R."/>
            <person name="San Lucas F."/>
            <person name="Warren J."/>
            <person name="Zhang J."/>
            <person name="Zhao Z."/>
            <person name="Zhou C."/>
            <person name="Zhu D."/>
            <person name="Lee S."/>
            <person name="Bess C."/>
            <person name="Blankenburg K."/>
            <person name="Forbes L."/>
            <person name="Fu Q."/>
            <person name="Gubbala S."/>
            <person name="Hirani K."/>
            <person name="Jayaseelan J.C."/>
            <person name="Lara F."/>
            <person name="Munidasa M."/>
            <person name="Palculict T."/>
            <person name="Patil S."/>
            <person name="Pu L.-L."/>
            <person name="Saada N."/>
            <person name="Tang L."/>
            <person name="Weissenberger G."/>
            <person name="Zhu Y."/>
            <person name="Hemphill L."/>
            <person name="Shang Y."/>
            <person name="Youmans B."/>
            <person name="Ayvaz T."/>
            <person name="Ross M."/>
            <person name="Santibanez J."/>
            <person name="Aqrawi P."/>
            <person name="Gross S."/>
            <person name="Joshi V."/>
            <person name="Fowler G."/>
            <person name="Nazareth L."/>
            <person name="Reid J."/>
            <person name="Worley K."/>
            <person name="Petrosino J."/>
            <person name="Highlander S."/>
            <person name="Gibbs R."/>
        </authorList>
    </citation>
    <scope>NUCLEOTIDE SEQUENCE [LARGE SCALE GENOMIC DNA]</scope>
    <source>
        <strain evidence="2 3">DSM 10105</strain>
    </source>
</reference>
<dbReference type="eggNOG" id="ENOG5032GAY">
    <property type="taxonomic scope" value="Bacteria"/>
</dbReference>
<dbReference type="HOGENOM" id="CLU_077890_0_0_11"/>
<dbReference type="Pfam" id="PF01816">
    <property type="entry name" value="LRV"/>
    <property type="match status" value="1"/>
</dbReference>
<dbReference type="Gene3D" id="1.25.10.10">
    <property type="entry name" value="Leucine-rich Repeat Variant"/>
    <property type="match status" value="1"/>
</dbReference>
<protein>
    <submittedName>
        <fullName evidence="2">Leucine rich repeat variant</fullName>
    </submittedName>
</protein>
<feature type="compositionally biased region" description="Polar residues" evidence="1">
    <location>
        <begin position="1"/>
        <end position="10"/>
    </location>
</feature>
<dbReference type="PATRIC" id="fig|864564.6.peg.1479"/>
<name>E6JZY7_PARDN</name>
<dbReference type="EMBL" id="AEON01000001">
    <property type="protein sequence ID" value="EFT83229.1"/>
    <property type="molecule type" value="Genomic_DNA"/>
</dbReference>
<dbReference type="SUPFAM" id="SSF48371">
    <property type="entry name" value="ARM repeat"/>
    <property type="match status" value="1"/>
</dbReference>
<evidence type="ECO:0000256" key="1">
    <source>
        <dbReference type="SAM" id="MobiDB-lite"/>
    </source>
</evidence>
<dbReference type="InterPro" id="IPR016024">
    <property type="entry name" value="ARM-type_fold"/>
</dbReference>
<organism evidence="2 3">
    <name type="scientific">Parascardovia denticolens DSM 10105 = JCM 12538</name>
    <dbReference type="NCBI Taxonomy" id="864564"/>
    <lineage>
        <taxon>Bacteria</taxon>
        <taxon>Bacillati</taxon>
        <taxon>Actinomycetota</taxon>
        <taxon>Actinomycetes</taxon>
        <taxon>Bifidobacteriales</taxon>
        <taxon>Bifidobacteriaceae</taxon>
        <taxon>Parascardovia</taxon>
    </lineage>
</organism>
<evidence type="ECO:0000313" key="2">
    <source>
        <dbReference type="EMBL" id="EFT83229.1"/>
    </source>
</evidence>
<dbReference type="KEGG" id="pdo:PSDT_1350"/>
<keyword evidence="3" id="KW-1185">Reference proteome</keyword>
<dbReference type="AlphaFoldDB" id="E6JZY7"/>
<comment type="caution">
    <text evidence="2">The sequence shown here is derived from an EMBL/GenBank/DDBJ whole genome shotgun (WGS) entry which is preliminary data.</text>
</comment>
<dbReference type="InterPro" id="IPR011989">
    <property type="entry name" value="ARM-like"/>
</dbReference>
<feature type="region of interest" description="Disordered" evidence="1">
    <location>
        <begin position="1"/>
        <end position="49"/>
    </location>
</feature>
<feature type="compositionally biased region" description="Basic and acidic residues" evidence="1">
    <location>
        <begin position="24"/>
        <end position="49"/>
    </location>
</feature>
<proteinExistence type="predicted"/>
<evidence type="ECO:0000313" key="3">
    <source>
        <dbReference type="Proteomes" id="UP000004946"/>
    </source>
</evidence>
<dbReference type="Proteomes" id="UP000004946">
    <property type="component" value="Chromosome"/>
</dbReference>
<dbReference type="RefSeq" id="WP_006290110.1">
    <property type="nucleotide sequence ID" value="NZ_AP012333.1"/>
</dbReference>
<gene>
    <name evidence="2" type="ORF">HMPREF0620_0234</name>
</gene>
<accession>E6JZY7</accession>
<dbReference type="InterPro" id="IPR004830">
    <property type="entry name" value="LRR_variant"/>
</dbReference>
<sequence length="211" mass="22881">MTEENSQPEGAQQPMGETLTTTYEHLRHSEDSQELSEEARRPLPDREDGAAFSRATALLEAVAGNLNTPVEDRVFLATTMPFPNILVKLSTDPEAQVRAAVAGNHDVKDWLAGRLTKDKDAVVREAALVNPKTSWKMRMEGAEDPRTSAKTLDYLGSLGRGDQEGQDLVLSAMVRRAVAENPQASEQTLKALAGDPVPDVQHAAQAALDRG</sequence>